<proteinExistence type="predicted"/>
<accession>A0ACC5RFJ1</accession>
<dbReference type="Proteomes" id="UP000616151">
    <property type="component" value="Unassembled WGS sequence"/>
</dbReference>
<gene>
    <name evidence="1" type="ORF">JHL16_34260</name>
</gene>
<reference evidence="1" key="1">
    <citation type="submission" date="2021-01" db="EMBL/GenBank/DDBJ databases">
        <authorList>
            <person name="Sun Q."/>
        </authorList>
    </citation>
    <scope>NUCLEOTIDE SEQUENCE</scope>
    <source>
        <strain evidence="1">YIM B02566</strain>
    </source>
</reference>
<name>A0ACC5RFJ1_9HYPH</name>
<evidence type="ECO:0000313" key="1">
    <source>
        <dbReference type="EMBL" id="MBK1871481.1"/>
    </source>
</evidence>
<evidence type="ECO:0000313" key="2">
    <source>
        <dbReference type="Proteomes" id="UP000616151"/>
    </source>
</evidence>
<protein>
    <submittedName>
        <fullName evidence="1">GNAT family N-acetyltransferase</fullName>
    </submittedName>
</protein>
<organism evidence="1 2">
    <name type="scientific">Taklimakanibacter albus</name>
    <dbReference type="NCBI Taxonomy" id="2800327"/>
    <lineage>
        <taxon>Bacteria</taxon>
        <taxon>Pseudomonadati</taxon>
        <taxon>Pseudomonadota</taxon>
        <taxon>Alphaproteobacteria</taxon>
        <taxon>Hyphomicrobiales</taxon>
        <taxon>Aestuariivirgaceae</taxon>
        <taxon>Taklimakanibacter</taxon>
    </lineage>
</organism>
<keyword evidence="2" id="KW-1185">Reference proteome</keyword>
<comment type="caution">
    <text evidence="1">The sequence shown here is derived from an EMBL/GenBank/DDBJ whole genome shotgun (WGS) entry which is preliminary data.</text>
</comment>
<dbReference type="EMBL" id="JAENHL010000008">
    <property type="protein sequence ID" value="MBK1871481.1"/>
    <property type="molecule type" value="Genomic_DNA"/>
</dbReference>
<sequence length="125" mass="13877">MSKLETVDIRRIGAEQVADYRAIRLTALQLDPDAFGSTYEVEAARPLTWFEDATRNLAIFGAYADERIVGMIGFGRHTGAKIQHKGFPWGMFVHPSMRRHGAGPPCSAPPSSMPLPWWSRSCCPS</sequence>